<feature type="domain" description="NAD-glutamate dehydrogenase ACT3" evidence="6">
    <location>
        <begin position="551"/>
        <end position="624"/>
    </location>
</feature>
<dbReference type="Pfam" id="PF21073">
    <property type="entry name" value="GDH_HM1"/>
    <property type="match status" value="1"/>
</dbReference>
<dbReference type="PANTHER" id="PTHR43403:SF1">
    <property type="entry name" value="NAD-SPECIFIC GLUTAMATE DEHYDROGENASE"/>
    <property type="match status" value="1"/>
</dbReference>
<dbReference type="SUPFAM" id="SSF51735">
    <property type="entry name" value="NAD(P)-binding Rossmann-fold domains"/>
    <property type="match status" value="1"/>
</dbReference>
<dbReference type="GO" id="GO:0004352">
    <property type="term" value="F:glutamate dehydrogenase (NAD+) activity"/>
    <property type="evidence" value="ECO:0007669"/>
    <property type="project" value="InterPro"/>
</dbReference>
<dbReference type="Proteomes" id="UP000180253">
    <property type="component" value="Unassembled WGS sequence"/>
</dbReference>
<dbReference type="InterPro" id="IPR007780">
    <property type="entry name" value="NAD_Glu_DH_bac"/>
</dbReference>
<dbReference type="InterPro" id="IPR049062">
    <property type="entry name" value="NAD_Glu_DH_ACT2"/>
</dbReference>
<name>A0A1S1N649_9GAMM</name>
<dbReference type="STRING" id="327939.BIW53_05080"/>
<feature type="domain" description="NAD-glutamate dehydrogenase ACT2" evidence="5">
    <location>
        <begin position="406"/>
        <end position="495"/>
    </location>
</feature>
<dbReference type="InterPro" id="IPR028971">
    <property type="entry name" value="NAD-GDH_cat"/>
</dbReference>
<dbReference type="Pfam" id="PF05088">
    <property type="entry name" value="Bac_GDH_CD"/>
    <property type="match status" value="1"/>
</dbReference>
<dbReference type="InterPro" id="IPR048381">
    <property type="entry name" value="GDH_C"/>
</dbReference>
<dbReference type="InterPro" id="IPR049064">
    <property type="entry name" value="NAD_Glu_DH_ACT3"/>
</dbReference>
<dbReference type="GO" id="GO:0004069">
    <property type="term" value="F:L-aspartate:2-oxoglutarate aminotransferase activity"/>
    <property type="evidence" value="ECO:0007669"/>
    <property type="project" value="InterPro"/>
</dbReference>
<dbReference type="Pfam" id="PF21076">
    <property type="entry name" value="GDH_ACT2"/>
    <property type="match status" value="1"/>
</dbReference>
<feature type="domain" description="NAD-glutamate dehydrogenase catalytic" evidence="2">
    <location>
        <begin position="727"/>
        <end position="1219"/>
    </location>
</feature>
<organism evidence="7 8">
    <name type="scientific">Pseudoalteromonas byunsanensis</name>
    <dbReference type="NCBI Taxonomy" id="327939"/>
    <lineage>
        <taxon>Bacteria</taxon>
        <taxon>Pseudomonadati</taxon>
        <taxon>Pseudomonadota</taxon>
        <taxon>Gammaproteobacteria</taxon>
        <taxon>Alteromonadales</taxon>
        <taxon>Pseudoalteromonadaceae</taxon>
        <taxon>Pseudoalteromonas</taxon>
    </lineage>
</organism>
<evidence type="ECO:0000259" key="6">
    <source>
        <dbReference type="Pfam" id="PF21077"/>
    </source>
</evidence>
<gene>
    <name evidence="7" type="ORF">BIW53_05080</name>
</gene>
<accession>A0A1S1N649</accession>
<dbReference type="Pfam" id="PF21074">
    <property type="entry name" value="GDH_C"/>
    <property type="match status" value="1"/>
</dbReference>
<evidence type="ECO:0000313" key="7">
    <source>
        <dbReference type="EMBL" id="OHU96702.1"/>
    </source>
</evidence>
<keyword evidence="1" id="KW-0560">Oxidoreductase</keyword>
<dbReference type="Pfam" id="PF21078">
    <property type="entry name" value="GDH_HM3"/>
    <property type="match status" value="1"/>
</dbReference>
<reference evidence="7 8" key="1">
    <citation type="submission" date="2016-10" db="EMBL/GenBank/DDBJ databases">
        <title>Pseudoalteromonas amylolytica sp. nov., isolated from the surface seawater.</title>
        <authorList>
            <person name="Wu Y.-H."/>
            <person name="Cheng H."/>
            <person name="Jin X.-B."/>
            <person name="Wang C.-S."/>
            <person name="Xu X.-W."/>
        </authorList>
    </citation>
    <scope>NUCLEOTIDE SEQUENCE [LARGE SCALE GENOMIC DNA]</scope>
    <source>
        <strain evidence="7 8">JCM 12483</strain>
    </source>
</reference>
<feature type="domain" description="NAD-glutamate dehydrogenase N-terminal ACT1" evidence="4">
    <location>
        <begin position="34"/>
        <end position="177"/>
    </location>
</feature>
<dbReference type="Pfam" id="PF21075">
    <property type="entry name" value="GDH_ACT1"/>
    <property type="match status" value="1"/>
</dbReference>
<feature type="domain" description="NAD-specific glutamate dehydrogenase C-terminal" evidence="3">
    <location>
        <begin position="1264"/>
        <end position="1602"/>
    </location>
</feature>
<evidence type="ECO:0000259" key="5">
    <source>
        <dbReference type="Pfam" id="PF21076"/>
    </source>
</evidence>
<dbReference type="OrthoDB" id="9758052at2"/>
<protein>
    <submittedName>
        <fullName evidence="7">NAD-glutamate dehydrogenase</fullName>
    </submittedName>
</protein>
<evidence type="ECO:0000259" key="4">
    <source>
        <dbReference type="Pfam" id="PF21075"/>
    </source>
</evidence>
<dbReference type="SUPFAM" id="SSF53223">
    <property type="entry name" value="Aminoacid dehydrogenase-like, N-terminal domain"/>
    <property type="match status" value="1"/>
</dbReference>
<dbReference type="PANTHER" id="PTHR43403">
    <property type="entry name" value="NAD-SPECIFIC GLUTAMATE DEHYDROGENASE"/>
    <property type="match status" value="1"/>
</dbReference>
<sequence length="1612" mass="181839">MTQNEGPASVILDNVCKLIHKKVHAENVSLVETFAKALYSNMSKEDLANRNDSDLYGAALSLWNSLEKNNSDDAIIRVFNPEVAKDGWQSSHTIVEIIAKDMPFLVDSVRMAMNRENIVSHLLLHCPLKVQRDDAGKITAISNLKAEQESSSTKTVFFIEIDRQTDKKDIESFTKELESVLQDVSLAVEDWLPIRDKLKSVIKELPTRHFQCEESEVTEALEFLEWLTQDNFTFMGYRQYDLCPVQGDYELKHVAGTSLGLMKKSADEQGRLLSELPEVARKEARSNNLLILTKTNSLSRVHRPAYVDYVGIKRFDDKGNVIGEDRFIGLFSSSFYNNSAADVPVLRGKIDRIMQMCDFAQGTHAYKAVLNILETYPRDELVQAHESELLEVATGVLQVQERDMCRLFVRKDTYGRFFSCMVYVPRERYNTALRRETQQLLANAFQSKEKVEFTTYFSESTLARTHYTVRVADNNIEYNVKDIENNLVEAARTWEDKLHDALLESAGEARGNELFRKYSAAFPGAYKDVVLPSASVVDIEKLEQLDDDNKLDMLFYRPQEEANSQIVRLSLFHKDVPIHLSDVMPMLENFGLRVIGETPYAVKSSDGQVNWIMDFSMLLDSKGISDFNKVSARFRAALTNVWHNRLENDGFNRLVLLGGLTGREASILRAYAKYMRQIGVTFSQSYIESTFDHYPHIAAQIVDLFVKKFSPAKPAAQKTIDKTIDDIYAELENVANLDDDRIIRLYVDMINATLRTNFFQKEQDGSNKSYVSFKIKSSGIPDMPLPLPAFEIFVYSPRVEGVHLRGGKVARGGLRWSDRREDFRTEVLGLVKAQQVKNTVIVPVGSKGGFVCKQLPTEREAFFKEGQECYKIFIRGLLDITDNIVHGEIVPPLSVVRHDEDDPYLVVAADKGTATFSDIANGIAEDYNFWLGDAFASGGSIGYDHKKMGITAKGAWESVKRHFREMDIDCQTTDFTVVGIGDMAGDVFGNGMLLSKHIRLQAAFNHMHIFIDPTPDAASSYKERERLFALPRSSWEDYDKSLISEGGGIFSRAAKSITLTPEMKKMLGTKKASMTPNELIKAVLMMPSDLLWNGGIGTYIKHSKETNADVGDRANDALRINGAELGAKVFGEGGNLGATQLGRIEFAGKGGRINTDFIDNVGGVACSDNEVNIKILLNGLVAEGDLTKKQRNELLYSMTDEVSELVLADCYRQTHTLSITKSKGPATLKEKVRFIHALEKEGKLDRTIEFLPTDEELAERAAAGKDLTRPELSVLVSYSKMVLKESLVVDDVSENPYYRQLLVNSFPVPLREKFNLAMDNHPLRKEIIATKLANNIVNDMGLNFMVRMNEETGATDSEIALCYSIASAIFEMKSTWGAIAALDNKIPAAVQTEMLYQLRRTVRRATRWFLRHRNKALTIEQTIEFFAPVFKDVSKNLHSYMVETESASILTNAKKLQEQGVPSDIAMRIVSLSSLFSVMDLAEVAHNSGRKVEVVSHTYFKLGASMGLHWFLDQITAQPVSNHWQALARASYREELDWQQRSLSEVVLNSFEGDESDVNALIEQWMDNQTALLHRWQQMLQEFKTSQSHDFAKFSVALRELMLLSHNCDTTK</sequence>
<dbReference type="InterPro" id="IPR049058">
    <property type="entry name" value="NAD_Glu_DH_HM2"/>
</dbReference>
<evidence type="ECO:0000259" key="3">
    <source>
        <dbReference type="Pfam" id="PF21074"/>
    </source>
</evidence>
<comment type="caution">
    <text evidence="7">The sequence shown here is derived from an EMBL/GenBank/DDBJ whole genome shotgun (WGS) entry which is preliminary data.</text>
</comment>
<dbReference type="InterPro" id="IPR046346">
    <property type="entry name" value="Aminoacid_DH-like_N_sf"/>
</dbReference>
<dbReference type="RefSeq" id="WP_070990791.1">
    <property type="nucleotide sequence ID" value="NZ_CBCSHD010000001.1"/>
</dbReference>
<evidence type="ECO:0000313" key="8">
    <source>
        <dbReference type="Proteomes" id="UP000180253"/>
    </source>
</evidence>
<proteinExistence type="predicted"/>
<dbReference type="Pfam" id="PF21077">
    <property type="entry name" value="GDH_ACT3"/>
    <property type="match status" value="1"/>
</dbReference>
<keyword evidence="8" id="KW-1185">Reference proteome</keyword>
<dbReference type="InterPro" id="IPR024727">
    <property type="entry name" value="NAD_Glu_DH_N_ACT1"/>
</dbReference>
<dbReference type="InterPro" id="IPR036291">
    <property type="entry name" value="NAD(P)-bd_dom_sf"/>
</dbReference>
<dbReference type="InterPro" id="IPR049056">
    <property type="entry name" value="NAD_Glu_DH_HM3"/>
</dbReference>
<dbReference type="Pfam" id="PF21079">
    <property type="entry name" value="GDH_HM2"/>
    <property type="match status" value="1"/>
</dbReference>
<dbReference type="EMBL" id="MNAN01000026">
    <property type="protein sequence ID" value="OHU96702.1"/>
    <property type="molecule type" value="Genomic_DNA"/>
</dbReference>
<dbReference type="PIRSF" id="PIRSF036761">
    <property type="entry name" value="GDH_Mll4104"/>
    <property type="match status" value="1"/>
</dbReference>
<evidence type="ECO:0000256" key="1">
    <source>
        <dbReference type="ARBA" id="ARBA00023002"/>
    </source>
</evidence>
<evidence type="ECO:0000259" key="2">
    <source>
        <dbReference type="Pfam" id="PF05088"/>
    </source>
</evidence>
<dbReference type="GO" id="GO:0006538">
    <property type="term" value="P:L-glutamate catabolic process"/>
    <property type="evidence" value="ECO:0007669"/>
    <property type="project" value="InterPro"/>
</dbReference>
<dbReference type="InterPro" id="IPR049059">
    <property type="entry name" value="NAD_Glu_DH_HM1"/>
</dbReference>